<dbReference type="STRING" id="1182545.A0A072PXJ7"/>
<evidence type="ECO:0000259" key="1">
    <source>
        <dbReference type="Pfam" id="PF05368"/>
    </source>
</evidence>
<dbReference type="InterPro" id="IPR036291">
    <property type="entry name" value="NAD(P)-bd_dom_sf"/>
</dbReference>
<dbReference type="GeneID" id="25280077"/>
<dbReference type="RefSeq" id="XP_013262890.1">
    <property type="nucleotide sequence ID" value="XM_013407436.1"/>
</dbReference>
<dbReference type="EMBL" id="AMGV01000003">
    <property type="protein sequence ID" value="KEF60300.1"/>
    <property type="molecule type" value="Genomic_DNA"/>
</dbReference>
<proteinExistence type="predicted"/>
<evidence type="ECO:0000313" key="3">
    <source>
        <dbReference type="Proteomes" id="UP000027920"/>
    </source>
</evidence>
<comment type="caution">
    <text evidence="2">The sequence shown here is derived from an EMBL/GenBank/DDBJ whole genome shotgun (WGS) entry which is preliminary data.</text>
</comment>
<keyword evidence="3" id="KW-1185">Reference proteome</keyword>
<dbReference type="InterPro" id="IPR008030">
    <property type="entry name" value="NmrA-like"/>
</dbReference>
<name>A0A072PXJ7_9EURO</name>
<reference evidence="2 3" key="1">
    <citation type="submission" date="2013-03" db="EMBL/GenBank/DDBJ databases">
        <title>The Genome Sequence of Exophiala aquamarina CBS 119918.</title>
        <authorList>
            <consortium name="The Broad Institute Genomics Platform"/>
            <person name="Cuomo C."/>
            <person name="de Hoog S."/>
            <person name="Gorbushina A."/>
            <person name="Walker B."/>
            <person name="Young S.K."/>
            <person name="Zeng Q."/>
            <person name="Gargeya S."/>
            <person name="Fitzgerald M."/>
            <person name="Haas B."/>
            <person name="Abouelleil A."/>
            <person name="Allen A.W."/>
            <person name="Alvarado L."/>
            <person name="Arachchi H.M."/>
            <person name="Berlin A.M."/>
            <person name="Chapman S.B."/>
            <person name="Gainer-Dewar J."/>
            <person name="Goldberg J."/>
            <person name="Griggs A."/>
            <person name="Gujja S."/>
            <person name="Hansen M."/>
            <person name="Howarth C."/>
            <person name="Imamovic A."/>
            <person name="Ireland A."/>
            <person name="Larimer J."/>
            <person name="McCowan C."/>
            <person name="Murphy C."/>
            <person name="Pearson M."/>
            <person name="Poon T.W."/>
            <person name="Priest M."/>
            <person name="Roberts A."/>
            <person name="Saif S."/>
            <person name="Shea T."/>
            <person name="Sisk P."/>
            <person name="Sykes S."/>
            <person name="Wortman J."/>
            <person name="Nusbaum C."/>
            <person name="Birren B."/>
        </authorList>
    </citation>
    <scope>NUCLEOTIDE SEQUENCE [LARGE SCALE GENOMIC DNA]</scope>
    <source>
        <strain evidence="2 3">CBS 119918</strain>
    </source>
</reference>
<gene>
    <name evidence="2" type="ORF">A1O9_05151</name>
</gene>
<organism evidence="2 3">
    <name type="scientific">Exophiala aquamarina CBS 119918</name>
    <dbReference type="NCBI Taxonomy" id="1182545"/>
    <lineage>
        <taxon>Eukaryota</taxon>
        <taxon>Fungi</taxon>
        <taxon>Dikarya</taxon>
        <taxon>Ascomycota</taxon>
        <taxon>Pezizomycotina</taxon>
        <taxon>Eurotiomycetes</taxon>
        <taxon>Chaetothyriomycetidae</taxon>
        <taxon>Chaetothyriales</taxon>
        <taxon>Herpotrichiellaceae</taxon>
        <taxon>Exophiala</taxon>
    </lineage>
</organism>
<protein>
    <recommendedName>
        <fullName evidence="1">NmrA-like domain-containing protein</fullName>
    </recommendedName>
</protein>
<feature type="domain" description="NmrA-like" evidence="1">
    <location>
        <begin position="26"/>
        <end position="81"/>
    </location>
</feature>
<accession>A0A072PXJ7</accession>
<dbReference type="HOGENOM" id="CLU_2558294_0_0_1"/>
<dbReference type="VEuPathDB" id="FungiDB:A1O9_05151"/>
<dbReference type="AlphaFoldDB" id="A0A072PXJ7"/>
<sequence>MIQKGADENYKLAYQVGKAAQFPLFAPVEDTGKFVKPALKRSDQFNGKQILAATDYYTVDRITSEFQEVTGKSIRYVQVRPE</sequence>
<evidence type="ECO:0000313" key="2">
    <source>
        <dbReference type="EMBL" id="KEF60300.1"/>
    </source>
</evidence>
<dbReference type="Gene3D" id="3.90.25.10">
    <property type="entry name" value="UDP-galactose 4-epimerase, domain 1"/>
    <property type="match status" value="1"/>
</dbReference>
<dbReference type="OrthoDB" id="3358371at2759"/>
<dbReference type="SUPFAM" id="SSF51735">
    <property type="entry name" value="NAD(P)-binding Rossmann-fold domains"/>
    <property type="match status" value="1"/>
</dbReference>
<dbReference type="Pfam" id="PF05368">
    <property type="entry name" value="NmrA"/>
    <property type="match status" value="1"/>
</dbReference>
<dbReference type="Proteomes" id="UP000027920">
    <property type="component" value="Unassembled WGS sequence"/>
</dbReference>
<dbReference type="Gene3D" id="3.40.50.720">
    <property type="entry name" value="NAD(P)-binding Rossmann-like Domain"/>
    <property type="match status" value="1"/>
</dbReference>